<organism evidence="5">
    <name type="scientific">Blastocystis hominis</name>
    <dbReference type="NCBI Taxonomy" id="12968"/>
    <lineage>
        <taxon>Eukaryota</taxon>
        <taxon>Sar</taxon>
        <taxon>Stramenopiles</taxon>
        <taxon>Bigyra</taxon>
        <taxon>Opalozoa</taxon>
        <taxon>Opalinata</taxon>
        <taxon>Blastocystidae</taxon>
        <taxon>Blastocystis</taxon>
    </lineage>
</organism>
<dbReference type="GO" id="GO:0016020">
    <property type="term" value="C:membrane"/>
    <property type="evidence" value="ECO:0007669"/>
    <property type="project" value="TreeGrafter"/>
</dbReference>
<dbReference type="Pfam" id="PF00501">
    <property type="entry name" value="AMP-binding"/>
    <property type="match status" value="1"/>
</dbReference>
<dbReference type="Gene3D" id="3.40.50.12780">
    <property type="entry name" value="N-terminal domain of ligase-like"/>
    <property type="match status" value="1"/>
</dbReference>
<dbReference type="PANTHER" id="PTHR43272">
    <property type="entry name" value="LONG-CHAIN-FATTY-ACID--COA LIGASE"/>
    <property type="match status" value="1"/>
</dbReference>
<dbReference type="GO" id="GO:0005783">
    <property type="term" value="C:endoplasmic reticulum"/>
    <property type="evidence" value="ECO:0007669"/>
    <property type="project" value="TreeGrafter"/>
</dbReference>
<dbReference type="GO" id="GO:0004467">
    <property type="term" value="F:long-chain fatty acid-CoA ligase activity"/>
    <property type="evidence" value="ECO:0007669"/>
    <property type="project" value="TreeGrafter"/>
</dbReference>
<proteinExistence type="predicted"/>
<dbReference type="GeneID" id="24917507"/>
<dbReference type="InParanoid" id="D8LVD1"/>
<feature type="domain" description="AMP-dependent synthetase/ligase" evidence="4">
    <location>
        <begin position="2"/>
        <end position="375"/>
    </location>
</feature>
<dbReference type="OMA" id="PNAMQGY"/>
<dbReference type="PANTHER" id="PTHR43272:SF32">
    <property type="entry name" value="AMP-DEPENDENT SYNTHETASE_LIGASE DOMAIN-CONTAINING PROTEIN"/>
    <property type="match status" value="1"/>
</dbReference>
<evidence type="ECO:0000256" key="3">
    <source>
        <dbReference type="ARBA" id="ARBA00023098"/>
    </source>
</evidence>
<dbReference type="SUPFAM" id="SSF56801">
    <property type="entry name" value="Acetyl-CoA synthetase-like"/>
    <property type="match status" value="1"/>
</dbReference>
<keyword evidence="3" id="KW-0443">Lipid metabolism</keyword>
<name>D8LVD1_BLAHO</name>
<evidence type="ECO:0000256" key="1">
    <source>
        <dbReference type="ARBA" id="ARBA00022598"/>
    </source>
</evidence>
<dbReference type="Proteomes" id="UP000008312">
    <property type="component" value="Unassembled WGS sequence"/>
</dbReference>
<protein>
    <recommendedName>
        <fullName evidence="4">AMP-dependent synthetase/ligase domain-containing protein</fullName>
    </recommendedName>
</protein>
<dbReference type="Pfam" id="PF23562">
    <property type="entry name" value="AMP-binding_C_3"/>
    <property type="match status" value="1"/>
</dbReference>
<evidence type="ECO:0000259" key="4">
    <source>
        <dbReference type="Pfam" id="PF00501"/>
    </source>
</evidence>
<keyword evidence="1" id="KW-0436">Ligase</keyword>
<dbReference type="InterPro" id="IPR000873">
    <property type="entry name" value="AMP-dep_synth/lig_dom"/>
</dbReference>
<dbReference type="RefSeq" id="XP_012893818.1">
    <property type="nucleotide sequence ID" value="XM_013038364.1"/>
</dbReference>
<reference evidence="5" key="1">
    <citation type="submission" date="2010-02" db="EMBL/GenBank/DDBJ databases">
        <title>Sequencing and annotation of the Blastocystis hominis genome.</title>
        <authorList>
            <person name="Wincker P."/>
        </authorList>
    </citation>
    <scope>NUCLEOTIDE SEQUENCE</scope>
    <source>
        <strain evidence="5">Singapore isolate B</strain>
    </source>
</reference>
<dbReference type="InterPro" id="IPR020845">
    <property type="entry name" value="AMP-binding_CS"/>
</dbReference>
<dbReference type="PROSITE" id="PS00455">
    <property type="entry name" value="AMP_BINDING"/>
    <property type="match status" value="1"/>
</dbReference>
<evidence type="ECO:0000256" key="2">
    <source>
        <dbReference type="ARBA" id="ARBA00022832"/>
    </source>
</evidence>
<evidence type="ECO:0000313" key="6">
    <source>
        <dbReference type="Proteomes" id="UP000008312"/>
    </source>
</evidence>
<dbReference type="InterPro" id="IPR042099">
    <property type="entry name" value="ANL_N_sf"/>
</dbReference>
<keyword evidence="6" id="KW-1185">Reference proteome</keyword>
<dbReference type="EMBL" id="FN668638">
    <property type="protein sequence ID" value="CBK19770.2"/>
    <property type="molecule type" value="Genomic_DNA"/>
</dbReference>
<sequence>MKDTVTFIGFNSPEYHFGLHGTWLAGGITAGIYTTNKEDSCKYVLSHSETVICVCQSGKQLSKILAIRDQLPKLKIIVSYWQDELLPIFHDGFALCYSWEDFLKLGMDVPSKIIEDRINCVVPGSCATIIYTSGTTGDPKGVMCSHDNCTYNALAVKDVFGLCGVERMVGFLPLNHVAAQYVDCLVFLYNPMTIFMAEPDALSGSLINTLKKVQPTIFVSVPRVYEKMMERVKIKLAEKEGLALKFVNWARRVGTAATLSTQYKHKPKHPFGYWLANEFFFKRIREELGLSAVHIAVASAANLTEDTLHFFASLNIPIMDLLGQSEGTAPVTTCTNVNQLWKMGTVGLPFPGVDVTINSDSEIMYRGRNVMMGYLKQPEETFKAIDNDGFLHTGDMGSMDKDGFLTITGRLKEQIVNTRGERISPVGIENRIMELSPIISSCIVVGDKRDYLAILICLRCDLDEEGESTHRLTKETVAFLEELGTDVKTVEQAIHDSTVKKYINGVLGKYNKGVRTQSQVIRNWCILLNEFTVGNGELTATMKLRRPVIQQHYAKEIDSLY</sequence>
<accession>D8LVD1</accession>
<evidence type="ECO:0000313" key="5">
    <source>
        <dbReference type="EMBL" id="CBK19770.2"/>
    </source>
</evidence>
<dbReference type="OrthoDB" id="3633556at2759"/>
<gene>
    <name evidence="5" type="ORF">GSBLH_T00000189001</name>
</gene>
<keyword evidence="2" id="KW-0276">Fatty acid metabolism</keyword>
<dbReference type="AlphaFoldDB" id="D8LVD1"/>